<proteinExistence type="predicted"/>
<keyword evidence="2" id="KW-0677">Repeat</keyword>
<comment type="caution">
    <text evidence="9">The sequence shown here is derived from an EMBL/GenBank/DDBJ whole genome shotgun (WGS) entry which is preliminary data.</text>
</comment>
<evidence type="ECO:0000256" key="2">
    <source>
        <dbReference type="ARBA" id="ARBA00022737"/>
    </source>
</evidence>
<reference evidence="9" key="1">
    <citation type="journal article" date="2021" name="Genome Biol. Evol.">
        <title>A High-Quality Reference Genome for a Parasitic Bivalve with Doubly Uniparental Inheritance (Bivalvia: Unionida).</title>
        <authorList>
            <person name="Smith C.H."/>
        </authorList>
    </citation>
    <scope>NUCLEOTIDE SEQUENCE</scope>
    <source>
        <strain evidence="9">CHS0354</strain>
    </source>
</reference>
<dbReference type="Pfam" id="PF00028">
    <property type="entry name" value="Cadherin"/>
    <property type="match status" value="2"/>
</dbReference>
<feature type="domain" description="Cadherin" evidence="8">
    <location>
        <begin position="269"/>
        <end position="351"/>
    </location>
</feature>
<dbReference type="Proteomes" id="UP001195483">
    <property type="component" value="Unassembled WGS sequence"/>
</dbReference>
<dbReference type="SMART" id="SM00112">
    <property type="entry name" value="CA"/>
    <property type="match status" value="3"/>
</dbReference>
<evidence type="ECO:0000256" key="6">
    <source>
        <dbReference type="SAM" id="Phobius"/>
    </source>
</evidence>
<dbReference type="PANTHER" id="PTHR24027:SF438">
    <property type="entry name" value="CADHERIN 23"/>
    <property type="match status" value="1"/>
</dbReference>
<dbReference type="InterPro" id="IPR015919">
    <property type="entry name" value="Cadherin-like_sf"/>
</dbReference>
<keyword evidence="4 6" id="KW-0472">Membrane</keyword>
<dbReference type="GO" id="GO:0007156">
    <property type="term" value="P:homophilic cell adhesion via plasma membrane adhesion molecules"/>
    <property type="evidence" value="ECO:0007669"/>
    <property type="project" value="InterPro"/>
</dbReference>
<gene>
    <name evidence="9" type="ORF">CHS0354_017601</name>
</gene>
<reference evidence="9" key="2">
    <citation type="journal article" date="2021" name="Genome Biol. Evol.">
        <title>Developing a high-quality reference genome for a parasitic bivalve with doubly uniparental inheritance (Bivalvia: Unionida).</title>
        <authorList>
            <person name="Smith C.H."/>
        </authorList>
    </citation>
    <scope>NUCLEOTIDE SEQUENCE</scope>
    <source>
        <strain evidence="9">CHS0354</strain>
        <tissue evidence="9">Mantle</tissue>
    </source>
</reference>
<dbReference type="GO" id="GO:0045296">
    <property type="term" value="F:cadherin binding"/>
    <property type="evidence" value="ECO:0007669"/>
    <property type="project" value="TreeGrafter"/>
</dbReference>
<evidence type="ECO:0000256" key="3">
    <source>
        <dbReference type="ARBA" id="ARBA00022837"/>
    </source>
</evidence>
<sequence length="482" mass="52350">MLLLICNDSGVRVEFNMRRHNFLMFHLVCLFCLLSACKGNNTPVFSGTYPVILNKNEEGGTPGGTLLHTLTATDADINDVIMYSCTFNPSDSSTLFTISSQSGQIYTAASAMLDYEQWQQHDIYCTATDGVAVGGPVLISVVVQNVAEAPYFIPSTTVQYFTLPESPGGTLIGHPSFTIGDEDMNEVHTWAKTGSGSGASYIYINPTNGTITLSQDYDRDTLSGTMDVEIKVTDKYGLSAMATYTITFTDINDISPVFASNYALIAGVNTTVNTSFVTVSATDGDATSPNNEIMYSIDTTFTGGEYFEFNGSNIYLRYSIDPEYGSQWTFRILAIDGGSPAYTATTTVSVSTYSSTTATTTTESSAGYSWFSDNWLNVLMFVLAGVVLGVLIGYTCCMCWRYKKYGKCLPDKGTCCDAERPESTDPLVLVPPLATTLTAGRPFKDPYNCTPEPYSRMGDSARYDDVSLTAISPDIQSNRSML</sequence>
<dbReference type="Gene3D" id="2.60.40.60">
    <property type="entry name" value="Cadherins"/>
    <property type="match status" value="3"/>
</dbReference>
<keyword evidence="3 5" id="KW-0106">Calcium</keyword>
<dbReference type="GO" id="GO:0005509">
    <property type="term" value="F:calcium ion binding"/>
    <property type="evidence" value="ECO:0007669"/>
    <property type="project" value="UniProtKB-UniRule"/>
</dbReference>
<name>A0AAE0RNY1_9BIVA</name>
<dbReference type="InterPro" id="IPR039808">
    <property type="entry name" value="Cadherin"/>
</dbReference>
<dbReference type="GO" id="GO:0016477">
    <property type="term" value="P:cell migration"/>
    <property type="evidence" value="ECO:0007669"/>
    <property type="project" value="TreeGrafter"/>
</dbReference>
<dbReference type="SUPFAM" id="SSF49313">
    <property type="entry name" value="Cadherin-like"/>
    <property type="match status" value="3"/>
</dbReference>
<accession>A0AAE0RNY1</accession>
<organism evidence="9 10">
    <name type="scientific">Potamilus streckersoni</name>
    <dbReference type="NCBI Taxonomy" id="2493646"/>
    <lineage>
        <taxon>Eukaryota</taxon>
        <taxon>Metazoa</taxon>
        <taxon>Spiralia</taxon>
        <taxon>Lophotrochozoa</taxon>
        <taxon>Mollusca</taxon>
        <taxon>Bivalvia</taxon>
        <taxon>Autobranchia</taxon>
        <taxon>Heteroconchia</taxon>
        <taxon>Palaeoheterodonta</taxon>
        <taxon>Unionida</taxon>
        <taxon>Unionoidea</taxon>
        <taxon>Unionidae</taxon>
        <taxon>Ambleminae</taxon>
        <taxon>Lampsilini</taxon>
        <taxon>Potamilus</taxon>
    </lineage>
</organism>
<keyword evidence="6" id="KW-0812">Transmembrane</keyword>
<dbReference type="PRINTS" id="PR00205">
    <property type="entry name" value="CADHERIN"/>
</dbReference>
<feature type="domain" description="Cadherin" evidence="8">
    <location>
        <begin position="45"/>
        <end position="152"/>
    </location>
</feature>
<keyword evidence="6" id="KW-1133">Transmembrane helix</keyword>
<protein>
    <recommendedName>
        <fullName evidence="8">Cadherin domain-containing protein</fullName>
    </recommendedName>
</protein>
<dbReference type="InterPro" id="IPR002126">
    <property type="entry name" value="Cadherin-like_dom"/>
</dbReference>
<dbReference type="AlphaFoldDB" id="A0AAE0RNY1"/>
<evidence type="ECO:0000313" key="10">
    <source>
        <dbReference type="Proteomes" id="UP001195483"/>
    </source>
</evidence>
<keyword evidence="7" id="KW-0732">Signal</keyword>
<dbReference type="GO" id="GO:0016342">
    <property type="term" value="C:catenin complex"/>
    <property type="evidence" value="ECO:0007669"/>
    <property type="project" value="TreeGrafter"/>
</dbReference>
<dbReference type="EMBL" id="JAEAOA010001088">
    <property type="protein sequence ID" value="KAK3576924.1"/>
    <property type="molecule type" value="Genomic_DNA"/>
</dbReference>
<evidence type="ECO:0000313" key="9">
    <source>
        <dbReference type="EMBL" id="KAK3576924.1"/>
    </source>
</evidence>
<dbReference type="GO" id="GO:0008013">
    <property type="term" value="F:beta-catenin binding"/>
    <property type="evidence" value="ECO:0007669"/>
    <property type="project" value="TreeGrafter"/>
</dbReference>
<keyword evidence="10" id="KW-1185">Reference proteome</keyword>
<feature type="transmembrane region" description="Helical" evidence="6">
    <location>
        <begin position="375"/>
        <end position="397"/>
    </location>
</feature>
<reference evidence="9" key="3">
    <citation type="submission" date="2023-05" db="EMBL/GenBank/DDBJ databases">
        <authorList>
            <person name="Smith C.H."/>
        </authorList>
    </citation>
    <scope>NUCLEOTIDE SEQUENCE</scope>
    <source>
        <strain evidence="9">CHS0354</strain>
        <tissue evidence="9">Mantle</tissue>
    </source>
</reference>
<evidence type="ECO:0000256" key="7">
    <source>
        <dbReference type="SAM" id="SignalP"/>
    </source>
</evidence>
<feature type="domain" description="Cadherin" evidence="8">
    <location>
        <begin position="165"/>
        <end position="258"/>
    </location>
</feature>
<feature type="signal peptide" evidence="7">
    <location>
        <begin position="1"/>
        <end position="39"/>
    </location>
</feature>
<evidence type="ECO:0000256" key="5">
    <source>
        <dbReference type="PROSITE-ProRule" id="PRU00043"/>
    </source>
</evidence>
<dbReference type="PROSITE" id="PS50268">
    <property type="entry name" value="CADHERIN_2"/>
    <property type="match status" value="3"/>
</dbReference>
<dbReference type="PANTHER" id="PTHR24027">
    <property type="entry name" value="CADHERIN-23"/>
    <property type="match status" value="1"/>
</dbReference>
<feature type="chain" id="PRO_5041985314" description="Cadherin domain-containing protein" evidence="7">
    <location>
        <begin position="40"/>
        <end position="482"/>
    </location>
</feature>
<comment type="subcellular location">
    <subcellularLocation>
        <location evidence="1">Membrane</location>
    </subcellularLocation>
</comment>
<evidence type="ECO:0000256" key="4">
    <source>
        <dbReference type="ARBA" id="ARBA00023136"/>
    </source>
</evidence>
<evidence type="ECO:0000256" key="1">
    <source>
        <dbReference type="ARBA" id="ARBA00004370"/>
    </source>
</evidence>
<evidence type="ECO:0000259" key="8">
    <source>
        <dbReference type="PROSITE" id="PS50268"/>
    </source>
</evidence>
<dbReference type="CDD" id="cd11304">
    <property type="entry name" value="Cadherin_repeat"/>
    <property type="match status" value="3"/>
</dbReference>